<sequence length="214" mass="24512">MRLTLVEQNGSTFFKENGEPNFNSKEMKEAVQFEHDLIHKYNITPKNDYDTVGNFLRGNVAMIFKGPWTAPTFMDTDLEWGMAEVPQFFNKKQAVTSKSHQFVIPVTLQESKKEGVKAFLEFMNENSMDWANSGQAPASKKVYESAEFQKKPQLAMANQFDRAVFTPQIDSVSLYSQMLYAQVTDVLYNRKTIDKALVRAQKDAMGMYEAENVE</sequence>
<accession>A0ABX6SCM2</accession>
<evidence type="ECO:0000256" key="1">
    <source>
        <dbReference type="ARBA" id="ARBA00008520"/>
    </source>
</evidence>
<dbReference type="InterPro" id="IPR006059">
    <property type="entry name" value="SBP"/>
</dbReference>
<dbReference type="EMBL" id="CP055263">
    <property type="protein sequence ID" value="QNF31116.1"/>
    <property type="molecule type" value="Genomic_DNA"/>
</dbReference>
<keyword evidence="2" id="KW-0813">Transport</keyword>
<evidence type="ECO:0000313" key="4">
    <source>
        <dbReference type="EMBL" id="QNF31116.1"/>
    </source>
</evidence>
<dbReference type="RefSeq" id="WP_083964776.1">
    <property type="nucleotide sequence ID" value="NZ_CP055263.1"/>
</dbReference>
<evidence type="ECO:0000256" key="2">
    <source>
        <dbReference type="ARBA" id="ARBA00022448"/>
    </source>
</evidence>
<dbReference type="Proteomes" id="UP000515490">
    <property type="component" value="Chromosome"/>
</dbReference>
<dbReference type="PANTHER" id="PTHR30061:SF50">
    <property type="entry name" value="MALTOSE_MALTODEXTRIN-BINDING PERIPLASMIC PROTEIN"/>
    <property type="match status" value="1"/>
</dbReference>
<gene>
    <name evidence="4" type="ORF">HUW50_23270</name>
</gene>
<proteinExistence type="inferred from homology"/>
<evidence type="ECO:0000313" key="5">
    <source>
        <dbReference type="Proteomes" id="UP000515490"/>
    </source>
</evidence>
<dbReference type="SUPFAM" id="SSF53850">
    <property type="entry name" value="Periplasmic binding protein-like II"/>
    <property type="match status" value="1"/>
</dbReference>
<keyword evidence="3" id="KW-0732">Signal</keyword>
<keyword evidence="5" id="KW-1185">Reference proteome</keyword>
<evidence type="ECO:0000256" key="3">
    <source>
        <dbReference type="ARBA" id="ARBA00022729"/>
    </source>
</evidence>
<name>A0ABX6SCM2_9BACI</name>
<dbReference type="PANTHER" id="PTHR30061">
    <property type="entry name" value="MALTOSE-BINDING PERIPLASMIC PROTEIN"/>
    <property type="match status" value="1"/>
</dbReference>
<dbReference type="Pfam" id="PF13416">
    <property type="entry name" value="SBP_bac_8"/>
    <property type="match status" value="1"/>
</dbReference>
<dbReference type="Gene3D" id="3.40.190.10">
    <property type="entry name" value="Periplasmic binding protein-like II"/>
    <property type="match status" value="1"/>
</dbReference>
<comment type="similarity">
    <text evidence="1">Belongs to the bacterial solute-binding protein 1 family.</text>
</comment>
<organism evidence="4 5">
    <name type="scientific">Metabacillus elymi</name>
    <dbReference type="NCBI Taxonomy" id="2745198"/>
    <lineage>
        <taxon>Bacteria</taxon>
        <taxon>Bacillati</taxon>
        <taxon>Bacillota</taxon>
        <taxon>Bacilli</taxon>
        <taxon>Bacillales</taxon>
        <taxon>Bacillaceae</taxon>
        <taxon>Metabacillus</taxon>
    </lineage>
</organism>
<reference evidence="4 5" key="1">
    <citation type="submission" date="2020-06" db="EMBL/GenBank/DDBJ databases">
        <title>Metabacillus dokdonensis sp. nov., isolated from the rhizosphere of Elymus tsukushiensis, a plant native to the Dokdo Islands, Republic of Korea.</title>
        <authorList>
            <person name="Lee S.Y."/>
            <person name="Hwang Y.J."/>
            <person name="Son J.S."/>
            <person name="Ghim S.Y."/>
        </authorList>
    </citation>
    <scope>NUCLEOTIDE SEQUENCE [LARGE SCALE GENOMIC DNA]</scope>
    <source>
        <strain evidence="4 5">KUDC1714</strain>
    </source>
</reference>
<protein>
    <submittedName>
        <fullName evidence="4">Extracellular solute-binding protein</fullName>
    </submittedName>
</protein>